<protein>
    <submittedName>
        <fullName evidence="1">Uncharacterized protein</fullName>
    </submittedName>
</protein>
<dbReference type="AlphaFoldDB" id="A0A165XUT3"/>
<evidence type="ECO:0000313" key="2">
    <source>
        <dbReference type="Proteomes" id="UP000076532"/>
    </source>
</evidence>
<dbReference type="Proteomes" id="UP000076532">
    <property type="component" value="Unassembled WGS sequence"/>
</dbReference>
<proteinExistence type="predicted"/>
<sequence length="171" mass="18684">MLGSRPKWFFGVKLGLKLQPAMANILECTRLKRSQSFGWLVGRGECIQPGCESPLKCRNGSLGEGEVEAETEWGDEWVKGAKKSGVWCFIVRTGRNSPEDVIQNPGRKPELLEPKIPLSLFKITMPLVRSLSPFISAEMLYGPGNSRGVAALLAASSFIIAAAEARPLPRT</sequence>
<accession>A0A165XUT3</accession>
<organism evidence="1 2">
    <name type="scientific">Athelia psychrophila</name>
    <dbReference type="NCBI Taxonomy" id="1759441"/>
    <lineage>
        <taxon>Eukaryota</taxon>
        <taxon>Fungi</taxon>
        <taxon>Dikarya</taxon>
        <taxon>Basidiomycota</taxon>
        <taxon>Agaricomycotina</taxon>
        <taxon>Agaricomycetes</taxon>
        <taxon>Agaricomycetidae</taxon>
        <taxon>Atheliales</taxon>
        <taxon>Atheliaceae</taxon>
        <taxon>Athelia</taxon>
    </lineage>
</organism>
<evidence type="ECO:0000313" key="1">
    <source>
        <dbReference type="EMBL" id="KZP08921.1"/>
    </source>
</evidence>
<dbReference type="EMBL" id="KV417711">
    <property type="protein sequence ID" value="KZP08921.1"/>
    <property type="molecule type" value="Genomic_DNA"/>
</dbReference>
<keyword evidence="2" id="KW-1185">Reference proteome</keyword>
<name>A0A165XUT3_9AGAM</name>
<reference evidence="1 2" key="1">
    <citation type="journal article" date="2016" name="Mol. Biol. Evol.">
        <title>Comparative Genomics of Early-Diverging Mushroom-Forming Fungi Provides Insights into the Origins of Lignocellulose Decay Capabilities.</title>
        <authorList>
            <person name="Nagy L.G."/>
            <person name="Riley R."/>
            <person name="Tritt A."/>
            <person name="Adam C."/>
            <person name="Daum C."/>
            <person name="Floudas D."/>
            <person name="Sun H."/>
            <person name="Yadav J.S."/>
            <person name="Pangilinan J."/>
            <person name="Larsson K.H."/>
            <person name="Matsuura K."/>
            <person name="Barry K."/>
            <person name="Labutti K."/>
            <person name="Kuo R."/>
            <person name="Ohm R.A."/>
            <person name="Bhattacharya S.S."/>
            <person name="Shirouzu T."/>
            <person name="Yoshinaga Y."/>
            <person name="Martin F.M."/>
            <person name="Grigoriev I.V."/>
            <person name="Hibbett D.S."/>
        </authorList>
    </citation>
    <scope>NUCLEOTIDE SEQUENCE [LARGE SCALE GENOMIC DNA]</scope>
    <source>
        <strain evidence="1 2">CBS 109695</strain>
    </source>
</reference>
<gene>
    <name evidence="1" type="ORF">FIBSPDRAFT_900891</name>
</gene>